<sequence>MHGGVQLIHSAMKQKYWIVGAKTAIRRELRLCVTCARFSSEFSKQIMADLPTARVSLGRALLKGGMDFAGPSLITPRHDREIKAIRMHVCAFVFHDESYPFRTGK</sequence>
<dbReference type="OrthoDB" id="6432901at2759"/>
<organism evidence="1 2">
    <name type="scientific">Nephila pilipes</name>
    <name type="common">Giant wood spider</name>
    <name type="synonym">Nephila maculata</name>
    <dbReference type="NCBI Taxonomy" id="299642"/>
    <lineage>
        <taxon>Eukaryota</taxon>
        <taxon>Metazoa</taxon>
        <taxon>Ecdysozoa</taxon>
        <taxon>Arthropoda</taxon>
        <taxon>Chelicerata</taxon>
        <taxon>Arachnida</taxon>
        <taxon>Araneae</taxon>
        <taxon>Araneomorphae</taxon>
        <taxon>Entelegynae</taxon>
        <taxon>Araneoidea</taxon>
        <taxon>Nephilidae</taxon>
        <taxon>Nephila</taxon>
    </lineage>
</organism>
<gene>
    <name evidence="1" type="primary">X975_00963</name>
    <name evidence="1" type="ORF">NPIL_355251</name>
</gene>
<accession>A0A8X6ULG7</accession>
<dbReference type="EMBL" id="BMAW01083468">
    <property type="protein sequence ID" value="GFU34179.1"/>
    <property type="molecule type" value="Genomic_DNA"/>
</dbReference>
<dbReference type="PANTHER" id="PTHR47331">
    <property type="entry name" value="PHD-TYPE DOMAIN-CONTAINING PROTEIN"/>
    <property type="match status" value="1"/>
</dbReference>
<evidence type="ECO:0000313" key="1">
    <source>
        <dbReference type="EMBL" id="GFU34179.1"/>
    </source>
</evidence>
<keyword evidence="2" id="KW-1185">Reference proteome</keyword>
<reference evidence="1" key="1">
    <citation type="submission" date="2020-08" db="EMBL/GenBank/DDBJ databases">
        <title>Multicomponent nature underlies the extraordinary mechanical properties of spider dragline silk.</title>
        <authorList>
            <person name="Kono N."/>
            <person name="Nakamura H."/>
            <person name="Mori M."/>
            <person name="Yoshida Y."/>
            <person name="Ohtoshi R."/>
            <person name="Malay A.D."/>
            <person name="Moran D.A.P."/>
            <person name="Tomita M."/>
            <person name="Numata K."/>
            <person name="Arakawa K."/>
        </authorList>
    </citation>
    <scope>NUCLEOTIDE SEQUENCE</scope>
</reference>
<dbReference type="Proteomes" id="UP000887013">
    <property type="component" value="Unassembled WGS sequence"/>
</dbReference>
<protein>
    <submittedName>
        <fullName evidence="1">Uncharacterized protein</fullName>
    </submittedName>
</protein>
<name>A0A8X6ULG7_NEPPI</name>
<evidence type="ECO:0000313" key="2">
    <source>
        <dbReference type="Proteomes" id="UP000887013"/>
    </source>
</evidence>
<comment type="caution">
    <text evidence="1">The sequence shown here is derived from an EMBL/GenBank/DDBJ whole genome shotgun (WGS) entry which is preliminary data.</text>
</comment>
<proteinExistence type="predicted"/>
<dbReference type="AlphaFoldDB" id="A0A8X6ULG7"/>